<dbReference type="Pfam" id="PF03572">
    <property type="entry name" value="Peptidase_S41"/>
    <property type="match status" value="1"/>
</dbReference>
<gene>
    <name evidence="8" type="ORF">EV199_1409</name>
</gene>
<dbReference type="Gene3D" id="3.30.750.44">
    <property type="match status" value="1"/>
</dbReference>
<dbReference type="SMART" id="SM00245">
    <property type="entry name" value="TSPc"/>
    <property type="match status" value="1"/>
</dbReference>
<comment type="similarity">
    <text evidence="2">Belongs to the peptidase S41B family.</text>
</comment>
<dbReference type="InterPro" id="IPR028204">
    <property type="entry name" value="Tricorn_C1"/>
</dbReference>
<keyword evidence="6" id="KW-0720">Serine protease</keyword>
<sequence>MARLSLYTIPLLVVILFSSCRKETGAVNAKAPENFSEVFDQFWNNMNKRYVFWKEDSTDWDAMHRKYKPLFEGLDFNNVSDLKRSVQYFREMTANLMDGHYYIRFTHPVLKDSVVYPSRDRKQRSPWYHNAYNYSKVVRYKLDPNYNVGVNSSTSVTFGTIRQNILYFSCSYFYLYDAYTSGENNNVKPVLELFFNELAKTPSPYKAVIIDVRGNGGGDISDLNFLVGRLTATPLAFGSTRYKTGPGRLEYTPWIGSFITPVKGSKGVTIPIIALADNYSASLAESVTMAIQEMPNGKFIGEPTWGANGPYASNEFLYNAGPFELNSFMKVQTASAAFRTLNGRFSESVGIVPDLFVPFDPIAMQEGRDPILEAAMQLFE</sequence>
<dbReference type="CDD" id="cd07562">
    <property type="entry name" value="Peptidase_S41_TRI"/>
    <property type="match status" value="1"/>
</dbReference>
<dbReference type="PANTHER" id="PTHR43253">
    <property type="entry name" value="TRICORN PROTEASE HOMOLOG 2-RELATED"/>
    <property type="match status" value="1"/>
</dbReference>
<keyword evidence="3" id="KW-0963">Cytoplasm</keyword>
<comment type="subcellular location">
    <subcellularLocation>
        <location evidence="1">Cytoplasm</location>
    </subcellularLocation>
</comment>
<protein>
    <submittedName>
        <fullName evidence="8">Tricorn protease-like protein</fullName>
    </submittedName>
</protein>
<dbReference type="Proteomes" id="UP000293874">
    <property type="component" value="Unassembled WGS sequence"/>
</dbReference>
<accession>A0A4Q7N1P8</accession>
<comment type="caution">
    <text evidence="8">The sequence shown here is derived from an EMBL/GenBank/DDBJ whole genome shotgun (WGS) entry which is preliminary data.</text>
</comment>
<evidence type="ECO:0000256" key="3">
    <source>
        <dbReference type="ARBA" id="ARBA00022490"/>
    </source>
</evidence>
<evidence type="ECO:0000313" key="8">
    <source>
        <dbReference type="EMBL" id="RZS75540.1"/>
    </source>
</evidence>
<feature type="domain" description="Tail specific protease" evidence="7">
    <location>
        <begin position="135"/>
        <end position="358"/>
    </location>
</feature>
<dbReference type="SUPFAM" id="SSF52096">
    <property type="entry name" value="ClpP/crotonase"/>
    <property type="match status" value="1"/>
</dbReference>
<dbReference type="GO" id="GO:0005737">
    <property type="term" value="C:cytoplasm"/>
    <property type="evidence" value="ECO:0007669"/>
    <property type="project" value="UniProtKB-SubCell"/>
</dbReference>
<evidence type="ECO:0000256" key="1">
    <source>
        <dbReference type="ARBA" id="ARBA00004496"/>
    </source>
</evidence>
<dbReference type="GO" id="GO:0008236">
    <property type="term" value="F:serine-type peptidase activity"/>
    <property type="evidence" value="ECO:0007669"/>
    <property type="project" value="UniProtKB-KW"/>
</dbReference>
<dbReference type="GO" id="GO:0006508">
    <property type="term" value="P:proteolysis"/>
    <property type="evidence" value="ECO:0007669"/>
    <property type="project" value="UniProtKB-KW"/>
</dbReference>
<keyword evidence="9" id="KW-1185">Reference proteome</keyword>
<dbReference type="PROSITE" id="PS51257">
    <property type="entry name" value="PROKAR_LIPOPROTEIN"/>
    <property type="match status" value="1"/>
</dbReference>
<evidence type="ECO:0000256" key="2">
    <source>
        <dbReference type="ARBA" id="ARBA00008524"/>
    </source>
</evidence>
<dbReference type="InterPro" id="IPR029045">
    <property type="entry name" value="ClpP/crotonase-like_dom_sf"/>
</dbReference>
<evidence type="ECO:0000256" key="6">
    <source>
        <dbReference type="ARBA" id="ARBA00022825"/>
    </source>
</evidence>
<proteinExistence type="inferred from homology"/>
<dbReference type="InterPro" id="IPR005151">
    <property type="entry name" value="Tail-specific_protease"/>
</dbReference>
<evidence type="ECO:0000313" key="9">
    <source>
        <dbReference type="Proteomes" id="UP000293874"/>
    </source>
</evidence>
<keyword evidence="4 8" id="KW-0645">Protease</keyword>
<name>A0A4Q7N1P8_9BACT</name>
<organism evidence="8 9">
    <name type="scientific">Pseudobacter ginsenosidimutans</name>
    <dbReference type="NCBI Taxonomy" id="661488"/>
    <lineage>
        <taxon>Bacteria</taxon>
        <taxon>Pseudomonadati</taxon>
        <taxon>Bacteroidota</taxon>
        <taxon>Chitinophagia</taxon>
        <taxon>Chitinophagales</taxon>
        <taxon>Chitinophagaceae</taxon>
        <taxon>Pseudobacter</taxon>
    </lineage>
</organism>
<evidence type="ECO:0000256" key="4">
    <source>
        <dbReference type="ARBA" id="ARBA00022670"/>
    </source>
</evidence>
<evidence type="ECO:0000259" key="7">
    <source>
        <dbReference type="SMART" id="SM00245"/>
    </source>
</evidence>
<dbReference type="AlphaFoldDB" id="A0A4Q7N1P8"/>
<evidence type="ECO:0000256" key="5">
    <source>
        <dbReference type="ARBA" id="ARBA00022801"/>
    </source>
</evidence>
<reference evidence="8 9" key="1">
    <citation type="submission" date="2019-02" db="EMBL/GenBank/DDBJ databases">
        <title>Genomic Encyclopedia of Type Strains, Phase IV (KMG-IV): sequencing the most valuable type-strain genomes for metagenomic binning, comparative biology and taxonomic classification.</title>
        <authorList>
            <person name="Goeker M."/>
        </authorList>
    </citation>
    <scope>NUCLEOTIDE SEQUENCE [LARGE SCALE GENOMIC DNA]</scope>
    <source>
        <strain evidence="8 9">DSM 18116</strain>
    </source>
</reference>
<keyword evidence="5" id="KW-0378">Hydrolase</keyword>
<dbReference type="PANTHER" id="PTHR43253:SF1">
    <property type="entry name" value="TRICORN PROTEASE HOMOLOG 2-RELATED"/>
    <property type="match status" value="1"/>
</dbReference>
<dbReference type="EMBL" id="SGXA01000001">
    <property type="protein sequence ID" value="RZS75540.1"/>
    <property type="molecule type" value="Genomic_DNA"/>
</dbReference>
<dbReference type="Pfam" id="PF14684">
    <property type="entry name" value="Tricorn_C1"/>
    <property type="match status" value="1"/>
</dbReference>
<dbReference type="Gene3D" id="3.90.226.10">
    <property type="entry name" value="2-enoyl-CoA Hydratase, Chain A, domain 1"/>
    <property type="match status" value="1"/>
</dbReference>
<dbReference type="InterPro" id="IPR012393">
    <property type="entry name" value="Tricorn_protease"/>
</dbReference>